<dbReference type="InterPro" id="IPR002173">
    <property type="entry name" value="Carboh/pur_kinase_PfkB_CS"/>
</dbReference>
<feature type="binding site" evidence="12">
    <location>
        <begin position="251"/>
        <end position="252"/>
    </location>
    <ligand>
        <name>ATP</name>
        <dbReference type="ChEBI" id="CHEBI:30616"/>
    </ligand>
</feature>
<feature type="binding site" evidence="12">
    <location>
        <position position="287"/>
    </location>
    <ligand>
        <name>K(+)</name>
        <dbReference type="ChEBI" id="CHEBI:29103"/>
    </ligand>
</feature>
<organism evidence="14 15">
    <name type="scientific">Cyanobacterium aponinum 0216</name>
    <dbReference type="NCBI Taxonomy" id="2676140"/>
    <lineage>
        <taxon>Bacteria</taxon>
        <taxon>Bacillati</taxon>
        <taxon>Cyanobacteriota</taxon>
        <taxon>Cyanophyceae</taxon>
        <taxon>Oscillatoriophycideae</taxon>
        <taxon>Chroococcales</taxon>
        <taxon>Geminocystaceae</taxon>
        <taxon>Cyanobacterium</taxon>
    </lineage>
</organism>
<keyword evidence="10 12" id="KW-0630">Potassium</keyword>
<dbReference type="PROSITE" id="PS00583">
    <property type="entry name" value="PFKB_KINASES_1"/>
    <property type="match status" value="1"/>
</dbReference>
<keyword evidence="9 12" id="KW-0460">Magnesium</keyword>
<dbReference type="CDD" id="cd01174">
    <property type="entry name" value="ribokinase"/>
    <property type="match status" value="1"/>
</dbReference>
<comment type="subunit">
    <text evidence="12">Homodimer.</text>
</comment>
<proteinExistence type="inferred from homology"/>
<dbReference type="RefSeq" id="WP_155084004.1">
    <property type="nucleotide sequence ID" value="NZ_WMIA01000012.1"/>
</dbReference>
<keyword evidence="12" id="KW-0963">Cytoplasm</keyword>
<dbReference type="PANTHER" id="PTHR10584:SF166">
    <property type="entry name" value="RIBOKINASE"/>
    <property type="match status" value="1"/>
</dbReference>
<feature type="binding site" evidence="12">
    <location>
        <begin position="11"/>
        <end position="13"/>
    </location>
    <ligand>
        <name>substrate</name>
    </ligand>
</feature>
<dbReference type="GO" id="GO:0004747">
    <property type="term" value="F:ribokinase activity"/>
    <property type="evidence" value="ECO:0007669"/>
    <property type="project" value="UniProtKB-UniRule"/>
</dbReference>
<dbReference type="PROSITE" id="PS00584">
    <property type="entry name" value="PFKB_KINASES_2"/>
    <property type="match status" value="1"/>
</dbReference>
<dbReference type="PRINTS" id="PR00990">
    <property type="entry name" value="RIBOKINASE"/>
</dbReference>
<feature type="domain" description="Carbohydrate kinase PfkB" evidence="13">
    <location>
        <begin position="1"/>
        <end position="291"/>
    </location>
</feature>
<comment type="catalytic activity">
    <reaction evidence="12">
        <text>D-ribose + ATP = D-ribose 5-phosphate + ADP + H(+)</text>
        <dbReference type="Rhea" id="RHEA:13697"/>
        <dbReference type="ChEBI" id="CHEBI:15378"/>
        <dbReference type="ChEBI" id="CHEBI:30616"/>
        <dbReference type="ChEBI" id="CHEBI:47013"/>
        <dbReference type="ChEBI" id="CHEBI:78346"/>
        <dbReference type="ChEBI" id="CHEBI:456216"/>
        <dbReference type="EC" id="2.7.1.15"/>
    </reaction>
</comment>
<comment type="caution">
    <text evidence="12">Lacks conserved residue(s) required for the propagation of feature annotation.</text>
</comment>
<evidence type="ECO:0000256" key="6">
    <source>
        <dbReference type="ARBA" id="ARBA00022741"/>
    </source>
</evidence>
<feature type="binding site" evidence="12">
    <location>
        <position position="285"/>
    </location>
    <ligand>
        <name>K(+)</name>
        <dbReference type="ChEBI" id="CHEBI:29103"/>
    </ligand>
</feature>
<keyword evidence="5 12" id="KW-0479">Metal-binding</keyword>
<dbReference type="PIRSF" id="PIRSF000535">
    <property type="entry name" value="1PFK/6PFK/LacC"/>
    <property type="match status" value="1"/>
</dbReference>
<dbReference type="InterPro" id="IPR002139">
    <property type="entry name" value="Ribo/fructo_kinase"/>
</dbReference>
<protein>
    <recommendedName>
        <fullName evidence="3 12">Ribokinase</fullName>
        <shortName evidence="12">RK</shortName>
        <ecNumber evidence="2 12">2.7.1.15</ecNumber>
    </recommendedName>
</protein>
<dbReference type="GO" id="GO:0019303">
    <property type="term" value="P:D-ribose catabolic process"/>
    <property type="evidence" value="ECO:0007669"/>
    <property type="project" value="UniProtKB-UniRule"/>
</dbReference>
<feature type="binding site" evidence="12">
    <location>
        <begin position="39"/>
        <end position="43"/>
    </location>
    <ligand>
        <name>substrate</name>
    </ligand>
</feature>
<dbReference type="Pfam" id="PF00294">
    <property type="entry name" value="PfkB"/>
    <property type="match status" value="1"/>
</dbReference>
<accession>A0A844GSB7</accession>
<dbReference type="Gene3D" id="3.40.1190.20">
    <property type="match status" value="1"/>
</dbReference>
<evidence type="ECO:0000256" key="2">
    <source>
        <dbReference type="ARBA" id="ARBA00012035"/>
    </source>
</evidence>
<evidence type="ECO:0000313" key="14">
    <source>
        <dbReference type="EMBL" id="MTF39387.1"/>
    </source>
</evidence>
<feature type="binding site" evidence="12">
    <location>
        <position position="246"/>
    </location>
    <ligand>
        <name>K(+)</name>
        <dbReference type="ChEBI" id="CHEBI:29103"/>
    </ligand>
</feature>
<dbReference type="HAMAP" id="MF_01987">
    <property type="entry name" value="Ribokinase"/>
    <property type="match status" value="1"/>
</dbReference>
<comment type="cofactor">
    <cofactor evidence="12">
        <name>Mg(2+)</name>
        <dbReference type="ChEBI" id="CHEBI:18420"/>
    </cofactor>
    <text evidence="12">Requires a divalent cation, most likely magnesium in vivo, as an electrophilic catalyst to aid phosphoryl group transfer. It is the chelate of the metal and the nucleotide that is the actual substrate.</text>
</comment>
<comment type="function">
    <text evidence="12">Catalyzes the phosphorylation of ribose at O-5 in a reaction requiring ATP and magnesium. The resulting D-ribose-5-phosphate can then be used either for sythesis of nucleotides, histidine, and tryptophan, or as a component of the pentose phosphate pathway.</text>
</comment>
<dbReference type="AlphaFoldDB" id="A0A844GSB7"/>
<comment type="similarity">
    <text evidence="1">Belongs to the carbohydrate kinase pfkB family.</text>
</comment>
<evidence type="ECO:0000256" key="4">
    <source>
        <dbReference type="ARBA" id="ARBA00022679"/>
    </source>
</evidence>
<evidence type="ECO:0000256" key="3">
    <source>
        <dbReference type="ARBA" id="ARBA00016943"/>
    </source>
</evidence>
<evidence type="ECO:0000313" key="15">
    <source>
        <dbReference type="Proteomes" id="UP000437131"/>
    </source>
</evidence>
<comment type="subcellular location">
    <subcellularLocation>
        <location evidence="12">Cytoplasm</location>
    </subcellularLocation>
</comment>
<dbReference type="GO" id="GO:0005524">
    <property type="term" value="F:ATP binding"/>
    <property type="evidence" value="ECO:0007669"/>
    <property type="project" value="UniProtKB-UniRule"/>
</dbReference>
<feature type="binding site" evidence="12">
    <location>
        <position position="184"/>
    </location>
    <ligand>
        <name>ATP</name>
        <dbReference type="ChEBI" id="CHEBI:30616"/>
    </ligand>
</feature>
<dbReference type="GO" id="GO:0005737">
    <property type="term" value="C:cytoplasm"/>
    <property type="evidence" value="ECO:0007669"/>
    <property type="project" value="UniProtKB-SubCell"/>
</dbReference>
<dbReference type="EMBL" id="WMIA01000012">
    <property type="protein sequence ID" value="MTF39387.1"/>
    <property type="molecule type" value="Genomic_DNA"/>
</dbReference>
<dbReference type="InterPro" id="IPR029056">
    <property type="entry name" value="Ribokinase-like"/>
</dbReference>
<keyword evidence="8 12" id="KW-0067">ATP-binding</keyword>
<evidence type="ECO:0000256" key="7">
    <source>
        <dbReference type="ARBA" id="ARBA00022777"/>
    </source>
</evidence>
<comment type="similarity">
    <text evidence="12">Belongs to the carbohydrate kinase PfkB family. Ribokinase subfamily.</text>
</comment>
<sequence length="312" mass="33502">MKKVIVFGSINMDLAVTVPYLPSKGETLTGNNFNFSGGGKGANQAIALSRLGVNTELVGRVGNDEFGKQLKETLTDNEVNHDHVIIDDNHPTGVAIITVEASGDNQIIVVSGANGAVNEQDLANLESLLPSASYLLLQLEIPLWIITEAIALAKKYNVKVILDPAPALRLGEDIYKELEIITPNLIEASQLLGYEVDNSETAQKASDWFLDRGVKTVIITMGEKGVYCATKQQKYWVSTPSVTVVDTVGAGDAFNAGLTTALIEGHSLPIAIQWGVINGSLSVTKSGSQSAFAHRHEFDQALGQYELNLEIL</sequence>
<reference evidence="14 15" key="1">
    <citation type="submission" date="2019-11" db="EMBL/GenBank/DDBJ databases">
        <title>Isolation of a new High Light Tolerant Cyanobacteria.</title>
        <authorList>
            <person name="Dobson Z."/>
            <person name="Vaughn N."/>
            <person name="Vaughn M."/>
            <person name="Fromme P."/>
            <person name="Mazor Y."/>
        </authorList>
    </citation>
    <scope>NUCLEOTIDE SEQUENCE [LARGE SCALE GENOMIC DNA]</scope>
    <source>
        <strain evidence="14 15">0216</strain>
    </source>
</reference>
<dbReference type="InterPro" id="IPR017583">
    <property type="entry name" value="Tagatose/fructose_Pkinase"/>
</dbReference>
<dbReference type="GO" id="GO:0046872">
    <property type="term" value="F:metal ion binding"/>
    <property type="evidence" value="ECO:0007669"/>
    <property type="project" value="UniProtKB-KW"/>
</dbReference>
<evidence type="ECO:0000256" key="8">
    <source>
        <dbReference type="ARBA" id="ARBA00022840"/>
    </source>
</evidence>
<gene>
    <name evidence="12 14" type="primary">rbsK</name>
    <name evidence="14" type="ORF">GGC33_10675</name>
</gene>
<keyword evidence="7 12" id="KW-0418">Kinase</keyword>
<comment type="pathway">
    <text evidence="12">Carbohydrate metabolism; D-ribose degradation; D-ribose 5-phosphate from beta-D-ribopyranose: step 2/2.</text>
</comment>
<evidence type="ECO:0000256" key="9">
    <source>
        <dbReference type="ARBA" id="ARBA00022842"/>
    </source>
</evidence>
<feature type="binding site" evidence="12">
    <location>
        <position position="248"/>
    </location>
    <ligand>
        <name>K(+)</name>
        <dbReference type="ChEBI" id="CHEBI:29103"/>
    </ligand>
</feature>
<dbReference type="InterPro" id="IPR011611">
    <property type="entry name" value="PfkB_dom"/>
</dbReference>
<keyword evidence="4 12" id="KW-0808">Transferase</keyword>
<dbReference type="EC" id="2.7.1.15" evidence="2 12"/>
<name>A0A844GSB7_9CHRO</name>
<evidence type="ECO:0000256" key="10">
    <source>
        <dbReference type="ARBA" id="ARBA00022958"/>
    </source>
</evidence>
<dbReference type="InterPro" id="IPR011877">
    <property type="entry name" value="Ribokinase"/>
</dbReference>
<dbReference type="SUPFAM" id="SSF53613">
    <property type="entry name" value="Ribokinase-like"/>
    <property type="match status" value="1"/>
</dbReference>
<dbReference type="NCBIfam" id="TIGR02152">
    <property type="entry name" value="D_ribokin_bact"/>
    <property type="match status" value="1"/>
</dbReference>
<feature type="binding site" evidence="12">
    <location>
        <begin position="220"/>
        <end position="225"/>
    </location>
    <ligand>
        <name>ATP</name>
        <dbReference type="ChEBI" id="CHEBI:30616"/>
    </ligand>
</feature>
<evidence type="ECO:0000259" key="13">
    <source>
        <dbReference type="Pfam" id="PF00294"/>
    </source>
</evidence>
<dbReference type="PANTHER" id="PTHR10584">
    <property type="entry name" value="SUGAR KINASE"/>
    <property type="match status" value="1"/>
</dbReference>
<feature type="binding site" evidence="12">
    <location>
        <position position="140"/>
    </location>
    <ligand>
        <name>substrate</name>
    </ligand>
</feature>
<evidence type="ECO:0000256" key="11">
    <source>
        <dbReference type="ARBA" id="ARBA00023277"/>
    </source>
</evidence>
<evidence type="ECO:0000256" key="5">
    <source>
        <dbReference type="ARBA" id="ARBA00022723"/>
    </source>
</evidence>
<comment type="caution">
    <text evidence="14">The sequence shown here is derived from an EMBL/GenBank/DDBJ whole genome shotgun (WGS) entry which is preliminary data.</text>
</comment>
<dbReference type="Proteomes" id="UP000437131">
    <property type="component" value="Unassembled WGS sequence"/>
</dbReference>
<keyword evidence="6 12" id="KW-0547">Nucleotide-binding</keyword>
<comment type="activity regulation">
    <text evidence="12">Activated by a monovalent cation that binds near, but not in, the active site. The most likely occupant of the site in vivo is potassium. Ion binding induces a conformational change that may alter substrate affinity.</text>
</comment>
<dbReference type="UniPathway" id="UPA00916">
    <property type="reaction ID" value="UER00889"/>
</dbReference>
<evidence type="ECO:0000256" key="1">
    <source>
        <dbReference type="ARBA" id="ARBA00005380"/>
    </source>
</evidence>
<keyword evidence="11 12" id="KW-0119">Carbohydrate metabolism</keyword>
<feature type="binding site" evidence="12">
    <location>
        <position position="282"/>
    </location>
    <ligand>
        <name>K(+)</name>
        <dbReference type="ChEBI" id="CHEBI:29103"/>
    </ligand>
</feature>
<evidence type="ECO:0000256" key="12">
    <source>
        <dbReference type="HAMAP-Rule" id="MF_01987"/>
    </source>
</evidence>
<feature type="active site" description="Proton acceptor" evidence="12">
    <location>
        <position position="252"/>
    </location>
</feature>
<feature type="binding site" evidence="12">
    <location>
        <position position="252"/>
    </location>
    <ligand>
        <name>substrate</name>
    </ligand>
</feature>